<organism evidence="13 14">
    <name type="scientific">Apiotrichum porosum</name>
    <dbReference type="NCBI Taxonomy" id="105984"/>
    <lineage>
        <taxon>Eukaryota</taxon>
        <taxon>Fungi</taxon>
        <taxon>Dikarya</taxon>
        <taxon>Basidiomycota</taxon>
        <taxon>Agaricomycotina</taxon>
        <taxon>Tremellomycetes</taxon>
        <taxon>Trichosporonales</taxon>
        <taxon>Trichosporonaceae</taxon>
        <taxon>Apiotrichum</taxon>
    </lineage>
</organism>
<dbReference type="GO" id="GO:0047100">
    <property type="term" value="F:glyceraldehyde-3-phosphate dehydrogenase (NADP+) (phosphorylating) activity"/>
    <property type="evidence" value="ECO:0007669"/>
    <property type="project" value="UniProtKB-EC"/>
</dbReference>
<feature type="binding site" evidence="9">
    <location>
        <begin position="35"/>
        <end position="36"/>
    </location>
    <ligand>
        <name>NAD(+)</name>
        <dbReference type="ChEBI" id="CHEBI:57540"/>
    </ligand>
</feature>
<comment type="caution">
    <text evidence="13">The sequence shown here is derived from an EMBL/GenBank/DDBJ whole genome shotgun (WGS) entry which is preliminary data.</text>
</comment>
<keyword evidence="9" id="KW-0547">Nucleotide-binding</keyword>
<protein>
    <recommendedName>
        <fullName evidence="12">Glyceraldehyde 3-phosphate dehydrogenase NAD(P) binding domain-containing protein</fullName>
    </recommendedName>
</protein>
<feature type="binding site" evidence="9">
    <location>
        <position position="362"/>
    </location>
    <ligand>
        <name>NAD(+)</name>
        <dbReference type="ChEBI" id="CHEBI:57540"/>
    </ligand>
</feature>
<sequence length="381" mass="40336">MNVGSHVGRTLLTVAPVASPSAPTAPTVAINGFGRIGRALFRICLDRNDIRLVAVNHTAASIEHLLSAIHHDSTHGACLHSSEIIVAPADHPEQLQPTANNPTPSALLYRGRIIHLFSHRDPVKLDWSSAGADYIMESTGKMTTVATASVHISKAKGKKVIISAPSKDARNLVYGVNHTDYSGDDVVSNASCTTNCLAPVASVLHKAFGVENGMMTTIHASTASQKVLDGFSAKDIRSGRSAMGNIIPATTGAAKAVVKVLPELEGKFQGISVRVPVTNVSLVDLTVTTTKPFESKEELMAAFTTAANTPVSEGGLKGVLGVSMEKLVSSDYLTSSQSSTIDVDASIVLDNHTAKVIAWYDNEYGFANRMCDLALYMSTRD</sequence>
<comment type="pathway">
    <text evidence="1">Carbohydrate degradation; glycolysis; pyruvate from D-glyceraldehyde 3-phosphate: step 1/5.</text>
</comment>
<evidence type="ECO:0000256" key="11">
    <source>
        <dbReference type="RuleBase" id="RU000397"/>
    </source>
</evidence>
<feature type="site" description="Activates thiol group during catalysis" evidence="10">
    <location>
        <position position="219"/>
    </location>
</feature>
<evidence type="ECO:0000256" key="9">
    <source>
        <dbReference type="PIRSR" id="PIRSR000149-3"/>
    </source>
</evidence>
<dbReference type="AlphaFoldDB" id="A0A427XD20"/>
<dbReference type="GO" id="GO:0051287">
    <property type="term" value="F:NAD binding"/>
    <property type="evidence" value="ECO:0007669"/>
    <property type="project" value="InterPro"/>
</dbReference>
<dbReference type="FunFam" id="3.30.360.10:FF:000002">
    <property type="entry name" value="Glyceraldehyde-3-phosphate dehydrogenase"/>
    <property type="match status" value="1"/>
</dbReference>
<evidence type="ECO:0000256" key="7">
    <source>
        <dbReference type="PIRSR" id="PIRSR000149-1"/>
    </source>
</evidence>
<comment type="catalytic activity">
    <reaction evidence="6">
        <text>D-glyceraldehyde 3-phosphate + phosphate + NADP(+) = (2R)-3-phospho-glyceroyl phosphate + NADPH + H(+)</text>
        <dbReference type="Rhea" id="RHEA:10296"/>
        <dbReference type="ChEBI" id="CHEBI:15378"/>
        <dbReference type="ChEBI" id="CHEBI:43474"/>
        <dbReference type="ChEBI" id="CHEBI:57604"/>
        <dbReference type="ChEBI" id="CHEBI:57783"/>
        <dbReference type="ChEBI" id="CHEBI:58349"/>
        <dbReference type="ChEBI" id="CHEBI:59776"/>
        <dbReference type="EC" id="1.2.1.13"/>
    </reaction>
</comment>
<dbReference type="SUPFAM" id="SSF55347">
    <property type="entry name" value="Glyceraldehyde-3-phosphate dehydrogenase-like, C-terminal domain"/>
    <property type="match status" value="1"/>
</dbReference>
<evidence type="ECO:0000256" key="3">
    <source>
        <dbReference type="ARBA" id="ARBA00007406"/>
    </source>
</evidence>
<keyword evidence="9" id="KW-0520">NAD</keyword>
<comment type="pathway">
    <text evidence="2">Carbohydrate biosynthesis; Calvin cycle.</text>
</comment>
<evidence type="ECO:0000256" key="1">
    <source>
        <dbReference type="ARBA" id="ARBA00004869"/>
    </source>
</evidence>
<dbReference type="Proteomes" id="UP000279236">
    <property type="component" value="Unassembled WGS sequence"/>
</dbReference>
<dbReference type="UniPathway" id="UPA00109">
    <property type="reaction ID" value="UER00184"/>
</dbReference>
<dbReference type="SUPFAM" id="SSF51735">
    <property type="entry name" value="NAD(P)-binding Rossmann-fold domains"/>
    <property type="match status" value="1"/>
</dbReference>
<evidence type="ECO:0000256" key="4">
    <source>
        <dbReference type="ARBA" id="ARBA00023002"/>
    </source>
</evidence>
<evidence type="ECO:0000313" key="14">
    <source>
        <dbReference type="Proteomes" id="UP000279236"/>
    </source>
</evidence>
<dbReference type="InterPro" id="IPR020831">
    <property type="entry name" value="GlycerAld/Erythrose_P_DH"/>
</dbReference>
<dbReference type="Pfam" id="PF02800">
    <property type="entry name" value="Gp_dh_C"/>
    <property type="match status" value="1"/>
</dbReference>
<dbReference type="CDD" id="cd05214">
    <property type="entry name" value="GAPDH_I_N"/>
    <property type="match status" value="1"/>
</dbReference>
<keyword evidence="14" id="KW-1185">Reference proteome</keyword>
<feature type="binding site" evidence="8">
    <location>
        <begin position="251"/>
        <end position="252"/>
    </location>
    <ligand>
        <name>D-glyceraldehyde 3-phosphate</name>
        <dbReference type="ChEBI" id="CHEBI:59776"/>
    </ligand>
</feature>
<evidence type="ECO:0000313" key="13">
    <source>
        <dbReference type="EMBL" id="RSH76745.1"/>
    </source>
</evidence>
<dbReference type="GeneID" id="39589865"/>
<dbReference type="InterPro" id="IPR020830">
    <property type="entry name" value="GlycerAld_3-P_DH_AS"/>
</dbReference>
<dbReference type="EMBL" id="RSCE01000021">
    <property type="protein sequence ID" value="RSH76745.1"/>
    <property type="molecule type" value="Genomic_DNA"/>
</dbReference>
<dbReference type="PIRSF" id="PIRSF000149">
    <property type="entry name" value="GAP_DH"/>
    <property type="match status" value="1"/>
</dbReference>
<dbReference type="Gene3D" id="3.40.50.720">
    <property type="entry name" value="NAD(P)-binding Rossmann-like Domain"/>
    <property type="match status" value="1"/>
</dbReference>
<dbReference type="GO" id="GO:0004365">
    <property type="term" value="F:glyceraldehyde-3-phosphate dehydrogenase (NAD+) (phosphorylating) activity"/>
    <property type="evidence" value="ECO:0007669"/>
    <property type="project" value="TreeGrafter"/>
</dbReference>
<dbReference type="Pfam" id="PF00044">
    <property type="entry name" value="Gp_dh_N"/>
    <property type="match status" value="1"/>
</dbReference>
<feature type="binding site" evidence="8">
    <location>
        <position position="274"/>
    </location>
    <ligand>
        <name>D-glyceraldehyde 3-phosphate</name>
        <dbReference type="ChEBI" id="CHEBI:59776"/>
    </ligand>
</feature>
<comment type="similarity">
    <text evidence="3 11">Belongs to the glyceraldehyde-3-phosphate dehydrogenase family.</text>
</comment>
<evidence type="ECO:0000256" key="6">
    <source>
        <dbReference type="ARBA" id="ARBA00052787"/>
    </source>
</evidence>
<dbReference type="PANTHER" id="PTHR10836:SF134">
    <property type="entry name" value="GLYCERALDEHYDE-3-PHOSPHATE DEHYDROGENASE (PHOSPHORYLATING)"/>
    <property type="match status" value="1"/>
</dbReference>
<keyword evidence="5" id="KW-0324">Glycolysis</keyword>
<dbReference type="GO" id="GO:0005829">
    <property type="term" value="C:cytosol"/>
    <property type="evidence" value="ECO:0007669"/>
    <property type="project" value="TreeGrafter"/>
</dbReference>
<dbReference type="Gene3D" id="3.30.360.10">
    <property type="entry name" value="Dihydrodipicolinate Reductase, domain 2"/>
    <property type="match status" value="1"/>
</dbReference>
<evidence type="ECO:0000256" key="8">
    <source>
        <dbReference type="PIRSR" id="PIRSR000149-2"/>
    </source>
</evidence>
<dbReference type="RefSeq" id="XP_028471892.1">
    <property type="nucleotide sequence ID" value="XM_028620850.1"/>
</dbReference>
<reference evidence="13 14" key="1">
    <citation type="submission" date="2018-11" db="EMBL/GenBank/DDBJ databases">
        <title>Genome sequence of Apiotrichum porosum DSM 27194.</title>
        <authorList>
            <person name="Aliyu H."/>
            <person name="Gorte O."/>
            <person name="Ochsenreither K."/>
        </authorList>
    </citation>
    <scope>NUCLEOTIDE SEQUENCE [LARGE SCALE GENOMIC DNA]</scope>
    <source>
        <strain evidence="13 14">DSM 27194</strain>
    </source>
</reference>
<feature type="binding site" evidence="9">
    <location>
        <position position="163"/>
    </location>
    <ligand>
        <name>NAD(+)</name>
        <dbReference type="ChEBI" id="CHEBI:57540"/>
    </ligand>
</feature>
<evidence type="ECO:0000256" key="2">
    <source>
        <dbReference type="ARBA" id="ARBA00005215"/>
    </source>
</evidence>
<dbReference type="PROSITE" id="PS00071">
    <property type="entry name" value="GAPDH"/>
    <property type="match status" value="1"/>
</dbReference>
<dbReference type="PRINTS" id="PR00078">
    <property type="entry name" value="G3PDHDRGNASE"/>
</dbReference>
<dbReference type="SMART" id="SM00846">
    <property type="entry name" value="Gp_dh_N"/>
    <property type="match status" value="1"/>
</dbReference>
<feature type="domain" description="Glyceraldehyde 3-phosphate dehydrogenase NAD(P) binding" evidence="12">
    <location>
        <begin position="26"/>
        <end position="192"/>
    </location>
</feature>
<dbReference type="STRING" id="105984.A0A427XD20"/>
<dbReference type="CDD" id="cd18126">
    <property type="entry name" value="GAPDH_I_C"/>
    <property type="match status" value="1"/>
</dbReference>
<dbReference type="GO" id="GO:0006096">
    <property type="term" value="P:glycolytic process"/>
    <property type="evidence" value="ECO:0007669"/>
    <property type="project" value="UniProtKB-UniPathway"/>
</dbReference>
<accession>A0A427XD20</accession>
<dbReference type="InterPro" id="IPR020829">
    <property type="entry name" value="GlycerAld_3-P_DH_cat"/>
</dbReference>
<feature type="binding site" evidence="8">
    <location>
        <begin position="191"/>
        <end position="193"/>
    </location>
    <ligand>
        <name>D-glyceraldehyde 3-phosphate</name>
        <dbReference type="ChEBI" id="CHEBI:59776"/>
    </ligand>
</feature>
<keyword evidence="4" id="KW-0560">Oxidoreductase</keyword>
<feature type="active site" description="Nucleophile" evidence="7">
    <location>
        <position position="192"/>
    </location>
</feature>
<dbReference type="InterPro" id="IPR036291">
    <property type="entry name" value="NAD(P)-bd_dom_sf"/>
</dbReference>
<name>A0A427XD20_9TREE</name>
<dbReference type="OrthoDB" id="1152826at2759"/>
<feature type="binding site" evidence="8">
    <location>
        <position position="222"/>
    </location>
    <ligand>
        <name>D-glyceraldehyde 3-phosphate</name>
        <dbReference type="ChEBI" id="CHEBI:59776"/>
    </ligand>
</feature>
<dbReference type="PANTHER" id="PTHR10836">
    <property type="entry name" value="GLYCERALDEHYDE 3-PHOSPHATE DEHYDROGENASE"/>
    <property type="match status" value="1"/>
</dbReference>
<evidence type="ECO:0000256" key="10">
    <source>
        <dbReference type="PIRSR" id="PIRSR000149-4"/>
    </source>
</evidence>
<evidence type="ECO:0000259" key="12">
    <source>
        <dbReference type="SMART" id="SM00846"/>
    </source>
</evidence>
<dbReference type="InterPro" id="IPR020828">
    <property type="entry name" value="GlycerAld_3-P_DH_NAD(P)-bd"/>
</dbReference>
<evidence type="ECO:0000256" key="5">
    <source>
        <dbReference type="ARBA" id="ARBA00023152"/>
    </source>
</evidence>
<proteinExistence type="inferred from homology"/>
<gene>
    <name evidence="13" type="ORF">EHS24_005322</name>
</gene>
<feature type="binding site" evidence="9">
    <location>
        <position position="120"/>
    </location>
    <ligand>
        <name>NAD(+)</name>
        <dbReference type="ChEBI" id="CHEBI:57540"/>
    </ligand>
</feature>